<dbReference type="Proteomes" id="UP001302349">
    <property type="component" value="Chromosome"/>
</dbReference>
<reference evidence="2 3" key="1">
    <citation type="journal article" date="2023" name="Microbiol. Resour. Announc.">
        <title>Complete Genome Sequence of Imperialibacter roseus strain P4T.</title>
        <authorList>
            <person name="Tizabi D.R."/>
            <person name="Bachvaroff T."/>
            <person name="Hill R.T."/>
        </authorList>
    </citation>
    <scope>NUCLEOTIDE SEQUENCE [LARGE SCALE GENOMIC DNA]</scope>
    <source>
        <strain evidence="2 3">P4T</strain>
    </source>
</reference>
<dbReference type="Gene3D" id="2.40.160.130">
    <property type="entry name" value="Capsule assembly protein Wzi"/>
    <property type="match status" value="1"/>
</dbReference>
<dbReference type="InterPro" id="IPR038636">
    <property type="entry name" value="Wzi_sf"/>
</dbReference>
<protein>
    <submittedName>
        <fullName evidence="2">Capsule assembly Wzi family protein</fullName>
    </submittedName>
</protein>
<proteinExistence type="predicted"/>
<evidence type="ECO:0000313" key="3">
    <source>
        <dbReference type="Proteomes" id="UP001302349"/>
    </source>
</evidence>
<feature type="chain" id="PRO_5047352816" evidence="1">
    <location>
        <begin position="20"/>
        <end position="569"/>
    </location>
</feature>
<dbReference type="Pfam" id="PF14052">
    <property type="entry name" value="Caps_assemb_Wzi"/>
    <property type="match status" value="1"/>
</dbReference>
<gene>
    <name evidence="2" type="ORF">RT717_24855</name>
</gene>
<keyword evidence="3" id="KW-1185">Reference proteome</keyword>
<evidence type="ECO:0000256" key="1">
    <source>
        <dbReference type="SAM" id="SignalP"/>
    </source>
</evidence>
<evidence type="ECO:0000313" key="2">
    <source>
        <dbReference type="EMBL" id="WOK06308.1"/>
    </source>
</evidence>
<keyword evidence="1" id="KW-0732">Signal</keyword>
<feature type="signal peptide" evidence="1">
    <location>
        <begin position="1"/>
        <end position="19"/>
    </location>
</feature>
<organism evidence="2 3">
    <name type="scientific">Imperialibacter roseus</name>
    <dbReference type="NCBI Taxonomy" id="1324217"/>
    <lineage>
        <taxon>Bacteria</taxon>
        <taxon>Pseudomonadati</taxon>
        <taxon>Bacteroidota</taxon>
        <taxon>Cytophagia</taxon>
        <taxon>Cytophagales</taxon>
        <taxon>Flammeovirgaceae</taxon>
        <taxon>Imperialibacter</taxon>
    </lineage>
</organism>
<dbReference type="RefSeq" id="WP_317489035.1">
    <property type="nucleotide sequence ID" value="NZ_CP136051.1"/>
</dbReference>
<accession>A0ABZ0IPC6</accession>
<name>A0ABZ0IPC6_9BACT</name>
<sequence length="569" mass="66476">MRKYLFWLLSLCLFNQVFGQSIPAMGYDAVEDYLRRGQLLGEISDKYSFSRRSLSFINDDSSYINNVRYLWEGSTIFNEEKFKVAALPLQNRYQSNTKIPYGSNDGAVIPAVGAQNLLSLGLHIKYGRLTSQLRPEYIFARNLDYEGFPSVHYDIIWMWRYIWWNRIDQPEKLANRNYNKILPGQSFVKYSFDRFSMGISTQNLWWGPGHRNAIILSNNAQGFTHFFLETNAPVVTAIGNFEGQFIAGKLRNSGKTPPQQGRTYYGATLFSPKRNEWRYISGVNFSWQPKWVKGLFLGYNKTKQLYQADLEHLQDFIPIFNKKENAFEAPIVGQSNSSQQSSVFLRWVFQPESAEIYAEFGNHGKPRKFRKWLEEPEKNRGYTLGLTKLFPLRTKQYLQFQIEVTQLQQSQREGIFDADSWYSDDYIRQGFTNKGQLLGAGIGPGGNSQYLDFSWIKGINRIGIQLERITHDNDWMLYAFSRTGDYRRHWIDFTAGLHVDWKISNILVSAKAVYVRSINYQWELVFDPDLPWFRNGRDVTNFHPAISCTVPLQWDKGYFSFLHRPRRAK</sequence>
<dbReference type="InterPro" id="IPR026950">
    <property type="entry name" value="Caps_assemb_Wzi"/>
</dbReference>
<dbReference type="EMBL" id="CP136051">
    <property type="protein sequence ID" value="WOK06308.1"/>
    <property type="molecule type" value="Genomic_DNA"/>
</dbReference>